<gene>
    <name evidence="1" type="ORF">HV559_01635</name>
</gene>
<name>A0A7D5DZV2_9PAST</name>
<reference evidence="1 2" key="1">
    <citation type="submission" date="2020-06" db="EMBL/GenBank/DDBJ databases">
        <title>Mannheimia pernigra sp. nov. isolated from bovine respiratory tract.</title>
        <authorList>
            <person name="Kuhnert P."/>
            <person name="Akarsu-Egger H."/>
        </authorList>
    </citation>
    <scope>NUCLEOTIDE SEQUENCE [LARGE SCALE GENOMIC DNA]</scope>
    <source>
        <strain evidence="1 2">BNO311</strain>
    </source>
</reference>
<dbReference type="EMBL" id="CP055306">
    <property type="protein sequence ID" value="QLB39682.1"/>
    <property type="molecule type" value="Genomic_DNA"/>
</dbReference>
<evidence type="ECO:0000313" key="1">
    <source>
        <dbReference type="EMBL" id="QLB39682.1"/>
    </source>
</evidence>
<proteinExistence type="predicted"/>
<accession>A0A7D5DZV2</accession>
<evidence type="ECO:0000313" key="2">
    <source>
        <dbReference type="Proteomes" id="UP000509660"/>
    </source>
</evidence>
<dbReference type="RefSeq" id="WP_176809385.1">
    <property type="nucleotide sequence ID" value="NZ_CP055306.1"/>
</dbReference>
<protein>
    <submittedName>
        <fullName evidence="1">Uncharacterized protein</fullName>
    </submittedName>
</protein>
<keyword evidence="2" id="KW-1185">Reference proteome</keyword>
<dbReference type="Proteomes" id="UP000509660">
    <property type="component" value="Chromosome"/>
</dbReference>
<organism evidence="1 2">
    <name type="scientific">Mannheimia pernigra</name>
    <dbReference type="NCBI Taxonomy" id="111844"/>
    <lineage>
        <taxon>Bacteria</taxon>
        <taxon>Pseudomonadati</taxon>
        <taxon>Pseudomonadota</taxon>
        <taxon>Gammaproteobacteria</taxon>
        <taxon>Pasteurellales</taxon>
        <taxon>Pasteurellaceae</taxon>
        <taxon>Mannheimia</taxon>
    </lineage>
</organism>
<dbReference type="AlphaFoldDB" id="A0A7D5DZV2"/>
<sequence length="52" mass="6000">MKFFNPTAQAGTTFHFAYESPRSDIQHIAAKKCHNLLKEKPKYHPIQRDSIG</sequence>